<dbReference type="InterPro" id="IPR011335">
    <property type="entry name" value="Restrct_endonuc-II-like"/>
</dbReference>
<sequence>MVAIIQDQGIMNKSHYHKENKELARKLRKDGTKGEATLWEKVLRAKQFHGYQFNRQYCIDEYIVDFISRKLKLIIEVDGYSHTFKQEEDKCRDKKLIELGYTTVRFSEQEVCTDLDNVIRVLESYLPDNN</sequence>
<evidence type="ECO:0000259" key="1">
    <source>
        <dbReference type="Pfam" id="PF04480"/>
    </source>
</evidence>
<dbReference type="InterPro" id="IPR047216">
    <property type="entry name" value="Endonuclease_DUF559_bact"/>
</dbReference>
<accession>A0A521ARE0</accession>
<feature type="domain" description="DUF559" evidence="1">
    <location>
        <begin position="19"/>
        <end position="121"/>
    </location>
</feature>
<dbReference type="EMBL" id="FXTH01000001">
    <property type="protein sequence ID" value="SMO37341.1"/>
    <property type="molecule type" value="Genomic_DNA"/>
</dbReference>
<dbReference type="InterPro" id="IPR007569">
    <property type="entry name" value="DUF559"/>
</dbReference>
<evidence type="ECO:0000313" key="4">
    <source>
        <dbReference type="Proteomes" id="UP000317593"/>
    </source>
</evidence>
<evidence type="ECO:0000313" key="2">
    <source>
        <dbReference type="EMBL" id="SMO37260.1"/>
    </source>
</evidence>
<gene>
    <name evidence="2" type="ORF">SAMN06265218_101298</name>
    <name evidence="3" type="ORF">SAMN06265218_101301</name>
</gene>
<dbReference type="AlphaFoldDB" id="A0A521ARE0"/>
<dbReference type="Proteomes" id="UP000317593">
    <property type="component" value="Unassembled WGS sequence"/>
</dbReference>
<dbReference type="PANTHER" id="PTHR38590">
    <property type="entry name" value="BLL0828 PROTEIN"/>
    <property type="match status" value="1"/>
</dbReference>
<keyword evidence="3" id="KW-0378">Hydrolase</keyword>
<proteinExistence type="predicted"/>
<evidence type="ECO:0000313" key="3">
    <source>
        <dbReference type="EMBL" id="SMO37341.1"/>
    </source>
</evidence>
<dbReference type="GO" id="GO:0004519">
    <property type="term" value="F:endonuclease activity"/>
    <property type="evidence" value="ECO:0007669"/>
    <property type="project" value="UniProtKB-KW"/>
</dbReference>
<dbReference type="Gene3D" id="3.40.960.10">
    <property type="entry name" value="VSR Endonuclease"/>
    <property type="match status" value="1"/>
</dbReference>
<reference evidence="3 4" key="1">
    <citation type="submission" date="2017-05" db="EMBL/GenBank/DDBJ databases">
        <authorList>
            <person name="Varghese N."/>
            <person name="Submissions S."/>
        </authorList>
    </citation>
    <scope>NUCLEOTIDE SEQUENCE [LARGE SCALE GENOMIC DNA]</scope>
    <source>
        <strain evidence="3 4">DSM 21194</strain>
    </source>
</reference>
<dbReference type="PANTHER" id="PTHR38590:SF1">
    <property type="entry name" value="BLL0828 PROTEIN"/>
    <property type="match status" value="1"/>
</dbReference>
<dbReference type="EMBL" id="FXTH01000001">
    <property type="protein sequence ID" value="SMO37260.1"/>
    <property type="molecule type" value="Genomic_DNA"/>
</dbReference>
<protein>
    <submittedName>
        <fullName evidence="3">Very-short-patch-repair endonuclease</fullName>
    </submittedName>
</protein>
<organism evidence="3 4">
    <name type="scientific">Fodinibius sediminis</name>
    <dbReference type="NCBI Taxonomy" id="1214077"/>
    <lineage>
        <taxon>Bacteria</taxon>
        <taxon>Pseudomonadati</taxon>
        <taxon>Balneolota</taxon>
        <taxon>Balneolia</taxon>
        <taxon>Balneolales</taxon>
        <taxon>Balneolaceae</taxon>
        <taxon>Fodinibius</taxon>
    </lineage>
</organism>
<keyword evidence="3" id="KW-0540">Nuclease</keyword>
<dbReference type="Pfam" id="PF04480">
    <property type="entry name" value="DUF559"/>
    <property type="match status" value="1"/>
</dbReference>
<keyword evidence="4" id="KW-1185">Reference proteome</keyword>
<name>A0A521ARE0_9BACT</name>
<dbReference type="CDD" id="cd01038">
    <property type="entry name" value="Endonuclease_DUF559"/>
    <property type="match status" value="1"/>
</dbReference>
<dbReference type="SUPFAM" id="SSF52980">
    <property type="entry name" value="Restriction endonuclease-like"/>
    <property type="match status" value="1"/>
</dbReference>
<keyword evidence="3" id="KW-0255">Endonuclease</keyword>